<feature type="domain" description="Tyr recombinase" evidence="3">
    <location>
        <begin position="77"/>
        <end position="271"/>
    </location>
</feature>
<dbReference type="PANTHER" id="PTHR30349">
    <property type="entry name" value="PHAGE INTEGRASE-RELATED"/>
    <property type="match status" value="1"/>
</dbReference>
<dbReference type="CDD" id="cd01189">
    <property type="entry name" value="INT_ICEBs1_C_like"/>
    <property type="match status" value="1"/>
</dbReference>
<organism evidence="4 5">
    <name type="scientific">Nonomuraea glycinis</name>
    <dbReference type="NCBI Taxonomy" id="2047744"/>
    <lineage>
        <taxon>Bacteria</taxon>
        <taxon>Bacillati</taxon>
        <taxon>Actinomycetota</taxon>
        <taxon>Actinomycetes</taxon>
        <taxon>Streptosporangiales</taxon>
        <taxon>Streptosporangiaceae</taxon>
        <taxon>Nonomuraea</taxon>
    </lineage>
</organism>
<keyword evidence="5" id="KW-1185">Reference proteome</keyword>
<dbReference type="InterPro" id="IPR011010">
    <property type="entry name" value="DNA_brk_join_enz"/>
</dbReference>
<evidence type="ECO:0000256" key="2">
    <source>
        <dbReference type="ARBA" id="ARBA00023172"/>
    </source>
</evidence>
<dbReference type="PANTHER" id="PTHR30349:SF91">
    <property type="entry name" value="INTA PROTEIN"/>
    <property type="match status" value="1"/>
</dbReference>
<dbReference type="PROSITE" id="PS51898">
    <property type="entry name" value="TYR_RECOMBINASE"/>
    <property type="match status" value="1"/>
</dbReference>
<dbReference type="RefSeq" id="WP_189142610.1">
    <property type="nucleotide sequence ID" value="NZ_BMNK01000014.1"/>
</dbReference>
<evidence type="ECO:0000313" key="4">
    <source>
        <dbReference type="EMBL" id="GGP13493.1"/>
    </source>
</evidence>
<protein>
    <recommendedName>
        <fullName evidence="3">Tyr recombinase domain-containing protein</fullName>
    </recommendedName>
</protein>
<dbReference type="InterPro" id="IPR050090">
    <property type="entry name" value="Tyrosine_recombinase_XerCD"/>
</dbReference>
<dbReference type="AlphaFoldDB" id="A0A918AA58"/>
<dbReference type="GO" id="GO:0015074">
    <property type="term" value="P:DNA integration"/>
    <property type="evidence" value="ECO:0007669"/>
    <property type="project" value="InterPro"/>
</dbReference>
<dbReference type="Gene3D" id="1.10.443.10">
    <property type="entry name" value="Intergrase catalytic core"/>
    <property type="match status" value="1"/>
</dbReference>
<evidence type="ECO:0000313" key="5">
    <source>
        <dbReference type="Proteomes" id="UP000660745"/>
    </source>
</evidence>
<keyword evidence="1" id="KW-0238">DNA-binding</keyword>
<evidence type="ECO:0000256" key="1">
    <source>
        <dbReference type="ARBA" id="ARBA00023125"/>
    </source>
</evidence>
<dbReference type="Gene3D" id="1.10.150.130">
    <property type="match status" value="1"/>
</dbReference>
<dbReference type="EMBL" id="BMNK01000014">
    <property type="protein sequence ID" value="GGP13493.1"/>
    <property type="molecule type" value="Genomic_DNA"/>
</dbReference>
<dbReference type="Pfam" id="PF00589">
    <property type="entry name" value="Phage_integrase"/>
    <property type="match status" value="1"/>
</dbReference>
<dbReference type="GO" id="GO:0003677">
    <property type="term" value="F:DNA binding"/>
    <property type="evidence" value="ECO:0007669"/>
    <property type="project" value="UniProtKB-KW"/>
</dbReference>
<gene>
    <name evidence="4" type="ORF">GCM10012278_65480</name>
</gene>
<sequence length="293" mass="32976">MFTALAGRRTRYGKPLAPSTLHRIRATLRAALNAAAREGLITANPARMIRLPTSSRPYPQVWTDRRVAAWRREGEHPTVAVWTADHLAEFLAFTRYDRLYLLWQLIALRGLRRGEAAGLRWIDLDLDRRELAISRQLVHTDDGLIACPPKSAASRRIIALDPETVRLLRRHEQTERRRLGDAWRETGPIFTQVDGSPLRPDYLTVRFRNLVHASGLPPIRLHDLRHGTASLALACGSDLRVVQGTLGHGSIVVTSDIYTSVLPEVYHRSAQAIARLVLGKTRRTARNLRKAAA</sequence>
<keyword evidence="2" id="KW-0233">DNA recombination</keyword>
<dbReference type="GO" id="GO:0006310">
    <property type="term" value="P:DNA recombination"/>
    <property type="evidence" value="ECO:0007669"/>
    <property type="project" value="UniProtKB-KW"/>
</dbReference>
<dbReference type="SUPFAM" id="SSF56349">
    <property type="entry name" value="DNA breaking-rejoining enzymes"/>
    <property type="match status" value="1"/>
</dbReference>
<proteinExistence type="predicted"/>
<dbReference type="InterPro" id="IPR002104">
    <property type="entry name" value="Integrase_catalytic"/>
</dbReference>
<dbReference type="InterPro" id="IPR010998">
    <property type="entry name" value="Integrase_recombinase_N"/>
</dbReference>
<name>A0A918AA58_9ACTN</name>
<reference evidence="4" key="1">
    <citation type="journal article" date="2014" name="Int. J. Syst. Evol. Microbiol.">
        <title>Complete genome sequence of Corynebacterium casei LMG S-19264T (=DSM 44701T), isolated from a smear-ripened cheese.</title>
        <authorList>
            <consortium name="US DOE Joint Genome Institute (JGI-PGF)"/>
            <person name="Walter F."/>
            <person name="Albersmeier A."/>
            <person name="Kalinowski J."/>
            <person name="Ruckert C."/>
        </authorList>
    </citation>
    <scope>NUCLEOTIDE SEQUENCE</scope>
    <source>
        <strain evidence="4">CGMCC 4.7430</strain>
    </source>
</reference>
<reference evidence="4" key="2">
    <citation type="submission" date="2020-09" db="EMBL/GenBank/DDBJ databases">
        <authorList>
            <person name="Sun Q."/>
            <person name="Zhou Y."/>
        </authorList>
    </citation>
    <scope>NUCLEOTIDE SEQUENCE</scope>
    <source>
        <strain evidence="4">CGMCC 4.7430</strain>
    </source>
</reference>
<evidence type="ECO:0000259" key="3">
    <source>
        <dbReference type="PROSITE" id="PS51898"/>
    </source>
</evidence>
<accession>A0A918AA58</accession>
<comment type="caution">
    <text evidence="4">The sequence shown here is derived from an EMBL/GenBank/DDBJ whole genome shotgun (WGS) entry which is preliminary data.</text>
</comment>
<dbReference type="InterPro" id="IPR013762">
    <property type="entry name" value="Integrase-like_cat_sf"/>
</dbReference>
<dbReference type="Proteomes" id="UP000660745">
    <property type="component" value="Unassembled WGS sequence"/>
</dbReference>